<evidence type="ECO:0000313" key="2">
    <source>
        <dbReference type="EMBL" id="SIQ70411.1"/>
    </source>
</evidence>
<organism evidence="2 3">
    <name type="scientific">Pontibacter lucknowensis</name>
    <dbReference type="NCBI Taxonomy" id="1077936"/>
    <lineage>
        <taxon>Bacteria</taxon>
        <taxon>Pseudomonadati</taxon>
        <taxon>Bacteroidota</taxon>
        <taxon>Cytophagia</taxon>
        <taxon>Cytophagales</taxon>
        <taxon>Hymenobacteraceae</taxon>
        <taxon>Pontibacter</taxon>
    </lineage>
</organism>
<dbReference type="Proteomes" id="UP000185924">
    <property type="component" value="Unassembled WGS sequence"/>
</dbReference>
<sequence length="262" mass="29964">MKLDNIEELLQKYYEGETTVAEEKELQAFFNETAELPEHLKAHAAPFQYYAKQQQQQSIRALSDDWLFEKIEQEEVEQQEPEGKQVFFPILQEYATYWRVAAGIIFILGAFWLGRNYNQGIAPEQRAELAALREEVEEMKLAMTTGASASERIQLVSQEFDTEQPDEIIQVLITTMNQDPNVNVRVAASEALYKFSHKKIVRQALVESLKLQTDPIMQLTLIDMLVSIKEKEAVGELEEMANRKDLLPIVKSKAAEGLGILI</sequence>
<keyword evidence="1" id="KW-0812">Transmembrane</keyword>
<dbReference type="EMBL" id="FTNM01000001">
    <property type="protein sequence ID" value="SIQ70411.1"/>
    <property type="molecule type" value="Genomic_DNA"/>
</dbReference>
<proteinExistence type="predicted"/>
<accession>A0A1N6UXX0</accession>
<dbReference type="Pfam" id="PF13646">
    <property type="entry name" value="HEAT_2"/>
    <property type="match status" value="1"/>
</dbReference>
<dbReference type="SUPFAM" id="SSF48371">
    <property type="entry name" value="ARM repeat"/>
    <property type="match status" value="1"/>
</dbReference>
<dbReference type="OrthoDB" id="978644at2"/>
<feature type="transmembrane region" description="Helical" evidence="1">
    <location>
        <begin position="96"/>
        <end position="114"/>
    </location>
</feature>
<dbReference type="AlphaFoldDB" id="A0A1N6UXX0"/>
<evidence type="ECO:0000256" key="1">
    <source>
        <dbReference type="SAM" id="Phobius"/>
    </source>
</evidence>
<keyword evidence="1" id="KW-1133">Transmembrane helix</keyword>
<dbReference type="RefSeq" id="WP_076421381.1">
    <property type="nucleotide sequence ID" value="NZ_FTNM01000001.1"/>
</dbReference>
<dbReference type="InterPro" id="IPR016024">
    <property type="entry name" value="ARM-type_fold"/>
</dbReference>
<protein>
    <submittedName>
        <fullName evidence="2">HEAT repeat-containing protein</fullName>
    </submittedName>
</protein>
<dbReference type="Gene3D" id="1.25.10.10">
    <property type="entry name" value="Leucine-rich Repeat Variant"/>
    <property type="match status" value="1"/>
</dbReference>
<dbReference type="InterPro" id="IPR011989">
    <property type="entry name" value="ARM-like"/>
</dbReference>
<name>A0A1N6UXX0_9BACT</name>
<keyword evidence="3" id="KW-1185">Reference proteome</keyword>
<evidence type="ECO:0000313" key="3">
    <source>
        <dbReference type="Proteomes" id="UP000185924"/>
    </source>
</evidence>
<keyword evidence="1" id="KW-0472">Membrane</keyword>
<reference evidence="3" key="1">
    <citation type="submission" date="2017-01" db="EMBL/GenBank/DDBJ databases">
        <authorList>
            <person name="Varghese N."/>
            <person name="Submissions S."/>
        </authorList>
    </citation>
    <scope>NUCLEOTIDE SEQUENCE [LARGE SCALE GENOMIC DNA]</scope>
    <source>
        <strain evidence="3">DM9</strain>
    </source>
</reference>
<gene>
    <name evidence="2" type="ORF">SAMN05421545_1133</name>
</gene>
<dbReference type="STRING" id="1077936.SAMN05421545_1133"/>